<keyword evidence="5" id="KW-1185">Reference proteome</keyword>
<dbReference type="Pfam" id="PF03658">
    <property type="entry name" value="Ub-RnfH"/>
    <property type="match status" value="1"/>
</dbReference>
<dbReference type="EMBL" id="JABWRP010000001">
    <property type="protein sequence ID" value="MBC3469383.1"/>
    <property type="molecule type" value="Genomic_DNA"/>
</dbReference>
<evidence type="ECO:0000313" key="4">
    <source>
        <dbReference type="EMBL" id="MBV4541489.1"/>
    </source>
</evidence>
<reference evidence="4" key="3">
    <citation type="submission" date="2021-06" db="EMBL/GenBank/DDBJ databases">
        <title>Updating the genus Pseudomonas: Description of 43 new species and partition of the Pseudomonas putida group.</title>
        <authorList>
            <person name="Girard L."/>
            <person name="Lood C."/>
            <person name="Vandamme P."/>
            <person name="Rokni-Zadeh H."/>
            <person name="Van Noort V."/>
            <person name="Hofte M."/>
            <person name="Lavigne R."/>
            <person name="De Mot R."/>
        </authorList>
    </citation>
    <scope>NUCLEOTIDE SEQUENCE</scope>
    <source>
        <strain evidence="4">RW4S2</strain>
    </source>
</reference>
<comment type="caution">
    <text evidence="3">The sequence shown here is derived from an EMBL/GenBank/DDBJ whole genome shotgun (WGS) entry which is preliminary data.</text>
</comment>
<accession>A0A923GET8</accession>
<dbReference type="SUPFAM" id="SSF54285">
    <property type="entry name" value="MoaD/ThiS"/>
    <property type="match status" value="1"/>
</dbReference>
<dbReference type="InterPro" id="IPR005346">
    <property type="entry name" value="RnfH"/>
</dbReference>
<name>A0A923GET8_9PSED</name>
<evidence type="ECO:0000313" key="5">
    <source>
        <dbReference type="Proteomes" id="UP000628137"/>
    </source>
</evidence>
<dbReference type="InterPro" id="IPR037021">
    <property type="entry name" value="RnfH_sf"/>
</dbReference>
<comment type="similarity">
    <text evidence="1 2">Belongs to the UPF0125 (RnfH) family.</text>
</comment>
<organism evidence="3">
    <name type="scientific">Pseudomonas vlassakiae</name>
    <dbReference type="NCBI Taxonomy" id="485888"/>
    <lineage>
        <taxon>Bacteria</taxon>
        <taxon>Pseudomonadati</taxon>
        <taxon>Pseudomonadota</taxon>
        <taxon>Gammaproteobacteria</taxon>
        <taxon>Pseudomonadales</taxon>
        <taxon>Pseudomonadaceae</taxon>
        <taxon>Pseudomonas</taxon>
    </lineage>
</organism>
<dbReference type="Gene3D" id="3.10.20.280">
    <property type="entry name" value="RnfH-like"/>
    <property type="match status" value="1"/>
</dbReference>
<dbReference type="AlphaFoldDB" id="A0A923GET8"/>
<sequence length="96" mass="10522">MVKVEVAYATAERQWLLACEVPDGVTVREALRLSGIAGQVIGLDIAHCPVGIFGKVVADAQERVVEEGDRLEIYRPLLLDPVEARKQRAAKAKAKR</sequence>
<dbReference type="PANTHER" id="PTHR37483">
    <property type="entry name" value="UPF0125 PROTEIN RATB"/>
    <property type="match status" value="1"/>
</dbReference>
<dbReference type="NCBIfam" id="NF002490">
    <property type="entry name" value="PRK01777.1"/>
    <property type="match status" value="1"/>
</dbReference>
<reference evidence="3 5" key="1">
    <citation type="journal article" date="2020" name="Microorganisms">
        <title>Reliable Identification of Environmental Pseudomonas Isolates Using the rpoD Gene.</title>
        <authorList>
            <consortium name="The Broad Institute Genome Sequencing Platform"/>
            <person name="Girard L."/>
            <person name="Lood C."/>
            <person name="Rokni-Zadeh H."/>
            <person name="van Noort V."/>
            <person name="Lavigne R."/>
            <person name="De Mot R."/>
        </authorList>
    </citation>
    <scope>NUCLEOTIDE SEQUENCE</scope>
    <source>
        <strain evidence="3 5">RW4S2</strain>
    </source>
</reference>
<dbReference type="PANTHER" id="PTHR37483:SF1">
    <property type="entry name" value="UPF0125 PROTEIN RATB"/>
    <property type="match status" value="1"/>
</dbReference>
<gene>
    <name evidence="4" type="ORF">HU738_010550</name>
    <name evidence="3" type="ORF">HU738_02340</name>
</gene>
<dbReference type="EMBL" id="JABWRP020000006">
    <property type="protein sequence ID" value="MBV4541489.1"/>
    <property type="molecule type" value="Genomic_DNA"/>
</dbReference>
<evidence type="ECO:0000256" key="1">
    <source>
        <dbReference type="ARBA" id="ARBA00010645"/>
    </source>
</evidence>
<dbReference type="InterPro" id="IPR016155">
    <property type="entry name" value="Mopterin_synth/thiamin_S_b"/>
</dbReference>
<dbReference type="Proteomes" id="UP000628137">
    <property type="component" value="Unassembled WGS sequence"/>
</dbReference>
<reference evidence="3" key="2">
    <citation type="submission" date="2020-07" db="EMBL/GenBank/DDBJ databases">
        <authorList>
            <person name="Lood C."/>
            <person name="Girard L."/>
        </authorList>
    </citation>
    <scope>NUCLEOTIDE SEQUENCE</scope>
    <source>
        <strain evidence="3">RW4S2</strain>
    </source>
</reference>
<evidence type="ECO:0000313" key="3">
    <source>
        <dbReference type="EMBL" id="MBC3469383.1"/>
    </source>
</evidence>
<protein>
    <recommendedName>
        <fullName evidence="2">UPF0125 protein HU738_010550</fullName>
    </recommendedName>
</protein>
<evidence type="ECO:0000256" key="2">
    <source>
        <dbReference type="HAMAP-Rule" id="MF_00460"/>
    </source>
</evidence>
<dbReference type="HAMAP" id="MF_00460">
    <property type="entry name" value="UPF0125_RnfH"/>
    <property type="match status" value="1"/>
</dbReference>
<proteinExistence type="inferred from homology"/>
<dbReference type="RefSeq" id="WP_186601123.1">
    <property type="nucleotide sequence ID" value="NZ_JABWRP020000006.1"/>
</dbReference>